<sequence length="469" mass="48856">MASALDVAKRLDFQDMSGVLPQALPRESILQALAEPSVASLRRAFKMVNAMQEARVASVLATAKEQAAGSGESDLRRLRRQFSSLKNTFCLYDTKENFINGLMERLPDGTEEARLQVLEAEVERQVAALKQAKAQNRQAEAAALQMLERLRAAQAEYAAQREALSAQLNDLSSSVAEANTAAVSAAAARDAAVAGLGSERLDEAAERTKMVAAAAETRVHEAAIVAQEAEAAELQAAIRSEEDELQSLQAQIEHAKAAAAATASKAAAAGPAAPRFAGALEWCEGLDALLAALGGVHLEAVGRDELRLRLAVHADAAWEPALGTAMASAEYGLVLRLQPGGTAVAGASLAPPEVAVDDIVAAAQGRPQAPGFVVREVRARLAQRARRGALIKDAAASFPLRPAADSAEDIIAAELPGFGSGSSGDIVVAHALEELRAGDKRARAGGITELLSPAMSEAAEALVGPRAWA</sequence>
<proteinExistence type="predicted"/>
<dbReference type="EMBL" id="JALJOU010000079">
    <property type="protein sequence ID" value="KAK9824827.1"/>
    <property type="molecule type" value="Genomic_DNA"/>
</dbReference>
<feature type="coiled-coil region" evidence="1">
    <location>
        <begin position="224"/>
        <end position="265"/>
    </location>
</feature>
<evidence type="ECO:0000313" key="3">
    <source>
        <dbReference type="Proteomes" id="UP001445335"/>
    </source>
</evidence>
<keyword evidence="3" id="KW-1185">Reference proteome</keyword>
<keyword evidence="1" id="KW-0175">Coiled coil</keyword>
<evidence type="ECO:0000313" key="2">
    <source>
        <dbReference type="EMBL" id="KAK9824827.1"/>
    </source>
</evidence>
<protein>
    <submittedName>
        <fullName evidence="2">Uncharacterized protein</fullName>
    </submittedName>
</protein>
<reference evidence="2 3" key="1">
    <citation type="journal article" date="2024" name="Nat. Commun.">
        <title>Phylogenomics reveals the evolutionary origins of lichenization in chlorophyte algae.</title>
        <authorList>
            <person name="Puginier C."/>
            <person name="Libourel C."/>
            <person name="Otte J."/>
            <person name="Skaloud P."/>
            <person name="Haon M."/>
            <person name="Grisel S."/>
            <person name="Petersen M."/>
            <person name="Berrin J.G."/>
            <person name="Delaux P.M."/>
            <person name="Dal Grande F."/>
            <person name="Keller J."/>
        </authorList>
    </citation>
    <scope>NUCLEOTIDE SEQUENCE [LARGE SCALE GENOMIC DNA]</scope>
    <source>
        <strain evidence="2 3">SAG 245.80</strain>
    </source>
</reference>
<evidence type="ECO:0000256" key="1">
    <source>
        <dbReference type="SAM" id="Coils"/>
    </source>
</evidence>
<accession>A0AAW1QTP7</accession>
<name>A0AAW1QTP7_9CHLO</name>
<feature type="coiled-coil region" evidence="1">
    <location>
        <begin position="115"/>
        <end position="181"/>
    </location>
</feature>
<organism evidence="2 3">
    <name type="scientific">Elliptochloris bilobata</name>
    <dbReference type="NCBI Taxonomy" id="381761"/>
    <lineage>
        <taxon>Eukaryota</taxon>
        <taxon>Viridiplantae</taxon>
        <taxon>Chlorophyta</taxon>
        <taxon>core chlorophytes</taxon>
        <taxon>Trebouxiophyceae</taxon>
        <taxon>Trebouxiophyceae incertae sedis</taxon>
        <taxon>Elliptochloris clade</taxon>
        <taxon>Elliptochloris</taxon>
    </lineage>
</organism>
<gene>
    <name evidence="2" type="ORF">WJX81_002831</name>
</gene>
<dbReference type="AlphaFoldDB" id="A0AAW1QTP7"/>
<dbReference type="Proteomes" id="UP001445335">
    <property type="component" value="Unassembled WGS sequence"/>
</dbReference>
<comment type="caution">
    <text evidence="2">The sequence shown here is derived from an EMBL/GenBank/DDBJ whole genome shotgun (WGS) entry which is preliminary data.</text>
</comment>